<evidence type="ECO:0000313" key="8">
    <source>
        <dbReference type="Proteomes" id="UP000664122"/>
    </source>
</evidence>
<protein>
    <submittedName>
        <fullName evidence="7">FAD-dependent oxidoreductase</fullName>
    </submittedName>
</protein>
<dbReference type="InterPro" id="IPR023753">
    <property type="entry name" value="FAD/NAD-binding_dom"/>
</dbReference>
<dbReference type="InterPro" id="IPR050446">
    <property type="entry name" value="FAD-oxidoreductase/Apoptosis"/>
</dbReference>
<comment type="cofactor">
    <cofactor evidence="1">
        <name>FAD</name>
        <dbReference type="ChEBI" id="CHEBI:57692"/>
    </cofactor>
</comment>
<evidence type="ECO:0000259" key="6">
    <source>
        <dbReference type="Pfam" id="PF14759"/>
    </source>
</evidence>
<evidence type="ECO:0000256" key="1">
    <source>
        <dbReference type="ARBA" id="ARBA00001974"/>
    </source>
</evidence>
<dbReference type="SUPFAM" id="SSF51905">
    <property type="entry name" value="FAD/NAD(P)-binding domain"/>
    <property type="match status" value="1"/>
</dbReference>
<dbReference type="Gene3D" id="3.50.50.60">
    <property type="entry name" value="FAD/NAD(P)-binding domain"/>
    <property type="match status" value="2"/>
</dbReference>
<dbReference type="PRINTS" id="PR00368">
    <property type="entry name" value="FADPNR"/>
</dbReference>
<dbReference type="GO" id="GO:0016651">
    <property type="term" value="F:oxidoreductase activity, acting on NAD(P)H"/>
    <property type="evidence" value="ECO:0007669"/>
    <property type="project" value="TreeGrafter"/>
</dbReference>
<organism evidence="7 8">
    <name type="scientific">Jiella flava</name>
    <dbReference type="NCBI Taxonomy" id="2816857"/>
    <lineage>
        <taxon>Bacteria</taxon>
        <taxon>Pseudomonadati</taxon>
        <taxon>Pseudomonadota</taxon>
        <taxon>Alphaproteobacteria</taxon>
        <taxon>Hyphomicrobiales</taxon>
        <taxon>Aurantimonadaceae</taxon>
        <taxon>Jiella</taxon>
    </lineage>
</organism>
<evidence type="ECO:0000256" key="4">
    <source>
        <dbReference type="ARBA" id="ARBA00023002"/>
    </source>
</evidence>
<comment type="caution">
    <text evidence="7">The sequence shown here is derived from an EMBL/GenBank/DDBJ whole genome shotgun (WGS) entry which is preliminary data.</text>
</comment>
<dbReference type="Pfam" id="PF07992">
    <property type="entry name" value="Pyr_redox_2"/>
    <property type="match status" value="1"/>
</dbReference>
<keyword evidence="4" id="KW-0560">Oxidoreductase</keyword>
<feature type="domain" description="FAD/NAD(P)-binding" evidence="5">
    <location>
        <begin position="3"/>
        <end position="285"/>
    </location>
</feature>
<evidence type="ECO:0000256" key="3">
    <source>
        <dbReference type="ARBA" id="ARBA00022827"/>
    </source>
</evidence>
<dbReference type="RefSeq" id="WP_207259187.1">
    <property type="nucleotide sequence ID" value="NZ_JAFMPP010000019.1"/>
</dbReference>
<proteinExistence type="predicted"/>
<dbReference type="SUPFAM" id="SSF55424">
    <property type="entry name" value="FAD/NAD-linked reductases, dimerisation (C-terminal) domain"/>
    <property type="match status" value="1"/>
</dbReference>
<dbReference type="Pfam" id="PF14759">
    <property type="entry name" value="Reductase_C"/>
    <property type="match status" value="1"/>
</dbReference>
<dbReference type="InterPro" id="IPR016156">
    <property type="entry name" value="FAD/NAD-linked_Rdtase_dimer_sf"/>
</dbReference>
<dbReference type="AlphaFoldDB" id="A0A939JXN4"/>
<evidence type="ECO:0000259" key="5">
    <source>
        <dbReference type="Pfam" id="PF07992"/>
    </source>
</evidence>
<evidence type="ECO:0000256" key="2">
    <source>
        <dbReference type="ARBA" id="ARBA00022630"/>
    </source>
</evidence>
<dbReference type="InterPro" id="IPR036188">
    <property type="entry name" value="FAD/NAD-bd_sf"/>
</dbReference>
<dbReference type="Gene3D" id="3.30.390.30">
    <property type="match status" value="1"/>
</dbReference>
<name>A0A939JXN4_9HYPH</name>
<dbReference type="PANTHER" id="PTHR43557">
    <property type="entry name" value="APOPTOSIS-INDUCING FACTOR 1"/>
    <property type="match status" value="1"/>
</dbReference>
<dbReference type="InterPro" id="IPR028202">
    <property type="entry name" value="Reductase_C"/>
</dbReference>
<reference evidence="7" key="1">
    <citation type="submission" date="2021-03" db="EMBL/GenBank/DDBJ databases">
        <title>Whole genome sequence of Jiella sp. CQZ9-1.</title>
        <authorList>
            <person name="Tuo L."/>
        </authorList>
    </citation>
    <scope>NUCLEOTIDE SEQUENCE</scope>
    <source>
        <strain evidence="7">CQZ9-1</strain>
    </source>
</reference>
<feature type="domain" description="Reductase C-terminal" evidence="6">
    <location>
        <begin position="304"/>
        <end position="393"/>
    </location>
</feature>
<dbReference type="EMBL" id="JAFMPP010000019">
    <property type="protein sequence ID" value="MBO0664267.1"/>
    <property type="molecule type" value="Genomic_DNA"/>
</dbReference>
<dbReference type="Proteomes" id="UP000664122">
    <property type="component" value="Unassembled WGS sequence"/>
</dbReference>
<accession>A0A939JXN4</accession>
<keyword evidence="8" id="KW-1185">Reference proteome</keyword>
<gene>
    <name evidence="7" type="ORF">J1C48_16930</name>
</gene>
<dbReference type="PRINTS" id="PR00469">
    <property type="entry name" value="PNDRDTASEII"/>
</dbReference>
<dbReference type="PANTHER" id="PTHR43557:SF2">
    <property type="entry name" value="RIESKE DOMAIN-CONTAINING PROTEIN-RELATED"/>
    <property type="match status" value="1"/>
</dbReference>
<dbReference type="GO" id="GO:0005737">
    <property type="term" value="C:cytoplasm"/>
    <property type="evidence" value="ECO:0007669"/>
    <property type="project" value="TreeGrafter"/>
</dbReference>
<keyword evidence="3" id="KW-0274">FAD</keyword>
<evidence type="ECO:0000313" key="7">
    <source>
        <dbReference type="EMBL" id="MBO0664267.1"/>
    </source>
</evidence>
<sequence length="397" mass="42124">MDDIVIIGAGECGVRAAFTLRKLGFEGRIVLFGAETMVPYERPPLSKAKAPEHKPIAAREAFEEAQIDLRLGVTVRAIDTRAKTVTLEEGASHSYGKLLIATGARARLFPGMDDCLTLRTHEDAETIMRHVEPAATIGIVGGGFIGLELAATAVKAGADVTVIEAGPRILGRAVPEEIARLVHERHAAEGVTLLTGTGVETVRATGVTLSDGREFCFDKVIAGVGALPNTALAEDAGLDVENGIVVDGSFQASAKDVYAAGDCCRFPWRGTPVRLESWKAAQDQGTHVAEAMMGTLAPYEKVPWFWSDQYDLTLQVAGLFDPRFQTRSRGAGAAGDTHIVFQCDTAGKLVAAAGIGPGNTVAKDIKLFEKLIEKNAPLDPDALADPSHNLKTFLKAA</sequence>
<keyword evidence="2" id="KW-0285">Flavoprotein</keyword>